<dbReference type="PATRIC" id="fig|1265820.5.peg.2682"/>
<comment type="caution">
    <text evidence="3">The sequence shown here is derived from an EMBL/GenBank/DDBJ whole genome shotgun (WGS) entry which is preliminary data.</text>
</comment>
<dbReference type="Gene3D" id="1.10.150.130">
    <property type="match status" value="1"/>
</dbReference>
<name>W7C3Y4_9LIST</name>
<evidence type="ECO:0000259" key="2">
    <source>
        <dbReference type="Pfam" id="PF14659"/>
    </source>
</evidence>
<dbReference type="OrthoDB" id="9803188at2"/>
<dbReference type="Proteomes" id="UP000019254">
    <property type="component" value="Unassembled WGS sequence"/>
</dbReference>
<protein>
    <submittedName>
        <fullName evidence="3">Site-specific recombinase, phage integrase family protein</fullName>
    </submittedName>
</protein>
<dbReference type="GO" id="GO:0015074">
    <property type="term" value="P:DNA integration"/>
    <property type="evidence" value="ECO:0007669"/>
    <property type="project" value="InterPro"/>
</dbReference>
<dbReference type="STRING" id="1265820.PCORN_13602"/>
<dbReference type="Pfam" id="PF14659">
    <property type="entry name" value="Phage_int_SAM_3"/>
    <property type="match status" value="1"/>
</dbReference>
<dbReference type="InterPro" id="IPR011010">
    <property type="entry name" value="DNA_brk_join_enz"/>
</dbReference>
<reference evidence="3 4" key="1">
    <citation type="journal article" date="2014" name="Int. J. Syst. Evol. Microbiol.">
        <title>Listeria floridensis sp. nov., Listeria aquatica sp. nov., Listeria cornellensis sp. nov., Listeria riparia sp. nov. and Listeria grandensis sp. nov., from agricultural and natural environments.</title>
        <authorList>
            <person name="den Bakker H.C."/>
            <person name="Warchocki S."/>
            <person name="Wright E.M."/>
            <person name="Allred A.F."/>
            <person name="Ahlstrom C."/>
            <person name="Manuel C.S."/>
            <person name="Stasiewicz M.J."/>
            <person name="Burrell A."/>
            <person name="Roof S."/>
            <person name="Strawn L."/>
            <person name="Fortes E.D."/>
            <person name="Nightingale K.K."/>
            <person name="Kephart D."/>
            <person name="Wiedmann M."/>
        </authorList>
    </citation>
    <scope>NUCLEOTIDE SEQUENCE [LARGE SCALE GENOMIC DNA]</scope>
    <source>
        <strain evidence="4">FSL F6-969</strain>
    </source>
</reference>
<evidence type="ECO:0000313" key="4">
    <source>
        <dbReference type="Proteomes" id="UP000019254"/>
    </source>
</evidence>
<evidence type="ECO:0000256" key="1">
    <source>
        <dbReference type="ARBA" id="ARBA00023125"/>
    </source>
</evidence>
<proteinExistence type="predicted"/>
<organism evidence="3 4">
    <name type="scientific">Listeria cornellensis FSL F6-0969</name>
    <dbReference type="NCBI Taxonomy" id="1265820"/>
    <lineage>
        <taxon>Bacteria</taxon>
        <taxon>Bacillati</taxon>
        <taxon>Bacillota</taxon>
        <taxon>Bacilli</taxon>
        <taxon>Bacillales</taxon>
        <taxon>Listeriaceae</taxon>
        <taxon>Listeria</taxon>
    </lineage>
</organism>
<dbReference type="AlphaFoldDB" id="W7C3Y4"/>
<keyword evidence="4" id="KW-1185">Reference proteome</keyword>
<gene>
    <name evidence="3" type="ORF">PCORN_13602</name>
</gene>
<dbReference type="InterPro" id="IPR004107">
    <property type="entry name" value="Integrase_SAM-like_N"/>
</dbReference>
<dbReference type="InterPro" id="IPR010998">
    <property type="entry name" value="Integrase_recombinase_N"/>
</dbReference>
<dbReference type="GO" id="GO:0003677">
    <property type="term" value="F:DNA binding"/>
    <property type="evidence" value="ECO:0007669"/>
    <property type="project" value="UniProtKB-KW"/>
</dbReference>
<dbReference type="RefSeq" id="WP_159102581.1">
    <property type="nucleotide sequence ID" value="NZ_AODE01000026.1"/>
</dbReference>
<feature type="domain" description="Integrase SAM-like N-terminal" evidence="2">
    <location>
        <begin position="3"/>
        <end position="48"/>
    </location>
</feature>
<dbReference type="SUPFAM" id="SSF56349">
    <property type="entry name" value="DNA breaking-rejoining enzymes"/>
    <property type="match status" value="1"/>
</dbReference>
<dbReference type="EMBL" id="AODE01000026">
    <property type="protein sequence ID" value="EUJ27368.1"/>
    <property type="molecule type" value="Genomic_DNA"/>
</dbReference>
<accession>W7C3Y4</accession>
<keyword evidence="1" id="KW-0238">DNA-binding</keyword>
<evidence type="ECO:0000313" key="3">
    <source>
        <dbReference type="EMBL" id="EUJ27368.1"/>
    </source>
</evidence>
<sequence>MSFKAFTKIWDEHYAAEKLEDTTRENYNYILKKDIIVYFGSFYLDEISLFLLKKIF</sequence>